<dbReference type="Proteomes" id="UP001079430">
    <property type="component" value="Unassembled WGS sequence"/>
</dbReference>
<evidence type="ECO:0000259" key="1">
    <source>
        <dbReference type="PROSITE" id="PS50983"/>
    </source>
</evidence>
<proteinExistence type="predicted"/>
<dbReference type="PROSITE" id="PS50983">
    <property type="entry name" value="FE_B12_PBP"/>
    <property type="match status" value="1"/>
</dbReference>
<dbReference type="PANTHER" id="PTHR30535:SF34">
    <property type="entry name" value="MOLYBDATE-BINDING PROTEIN MOLA"/>
    <property type="match status" value="1"/>
</dbReference>
<dbReference type="InterPro" id="IPR002491">
    <property type="entry name" value="ABC_transptr_periplasmic_BD"/>
</dbReference>
<dbReference type="NCBIfam" id="NF010649">
    <property type="entry name" value="PRK14048.1"/>
    <property type="match status" value="1"/>
</dbReference>
<dbReference type="PANTHER" id="PTHR30535">
    <property type="entry name" value="VITAMIN B12-BINDING PROTEIN"/>
    <property type="match status" value="1"/>
</dbReference>
<keyword evidence="3" id="KW-1185">Reference proteome</keyword>
<organism evidence="2 3">
    <name type="scientific">Sinorhizobium psoraleae</name>
    <dbReference type="NCBI Taxonomy" id="520838"/>
    <lineage>
        <taxon>Bacteria</taxon>
        <taxon>Pseudomonadati</taxon>
        <taxon>Pseudomonadota</taxon>
        <taxon>Alphaproteobacteria</taxon>
        <taxon>Hyphomicrobiales</taxon>
        <taxon>Rhizobiaceae</taxon>
        <taxon>Sinorhizobium/Ensifer group</taxon>
        <taxon>Sinorhizobium</taxon>
    </lineage>
</organism>
<dbReference type="EMBL" id="JAPVOI010000004">
    <property type="protein sequence ID" value="MCZ4092060.1"/>
    <property type="molecule type" value="Genomic_DNA"/>
</dbReference>
<gene>
    <name evidence="2" type="ORF">O3W52_18880</name>
</gene>
<dbReference type="SUPFAM" id="SSF53807">
    <property type="entry name" value="Helical backbone' metal receptor"/>
    <property type="match status" value="1"/>
</dbReference>
<protein>
    <submittedName>
        <fullName evidence="2">ABC transporter substrate-binding protein</fullName>
    </submittedName>
</protein>
<dbReference type="Pfam" id="PF01497">
    <property type="entry name" value="Peripla_BP_2"/>
    <property type="match status" value="1"/>
</dbReference>
<dbReference type="InterPro" id="IPR050902">
    <property type="entry name" value="ABC_Transporter_SBP"/>
</dbReference>
<dbReference type="Gene3D" id="3.40.50.1980">
    <property type="entry name" value="Nitrogenase molybdenum iron protein domain"/>
    <property type="match status" value="2"/>
</dbReference>
<accession>A0ABT4KJB0</accession>
<dbReference type="CDD" id="cd01139">
    <property type="entry name" value="TroA_f"/>
    <property type="match status" value="1"/>
</dbReference>
<evidence type="ECO:0000313" key="2">
    <source>
        <dbReference type="EMBL" id="MCZ4092060.1"/>
    </source>
</evidence>
<comment type="caution">
    <text evidence="2">The sequence shown here is derived from an EMBL/GenBank/DDBJ whole genome shotgun (WGS) entry which is preliminary data.</text>
</comment>
<sequence>MSRPSLGLATIIRVIALLSMTLFCLAARAETRWPMTITDAVGRQVTILAPPKAVLLGSGFNLVALSLIHPDPVSLLAGWSGDMKNDNPEIYESFVRKFPRLAEVPLIDDGSGAGLSFEALLTLKADLAILANWQADTEAGKRAIEYLENVGVPVVVVDFNGDPLKNTAGNMRLLGKIFEREKQADDFARFYEERIARIRERVAKHPEPGPTVLMEAFPGAAACCWAYGVGGLGEFVSITGSRNIVEGKLPRPGGMVNAEAIMAENPDVYIATSSPGGKYSGFSIGPGVKSEDAERTLADAVTTPVMTSIAAVRNGRVHGLWNFFNAVPLNVLAAEAFASWLRPDLFPDVDPAASLAEINTRFAAVPFEGSYWISLKTRK</sequence>
<reference evidence="2" key="1">
    <citation type="submission" date="2022-10" db="EMBL/GenBank/DDBJ databases">
        <title>Whole genome sequencing of three plant growth promoting bacteria isolated from Vachellia tortilis subsp. raddiana in Morocco.</title>
        <authorList>
            <person name="Hnini M."/>
            <person name="Zouagui R."/>
            <person name="Zouagui H."/>
            <person name="Chemao Elfihri M.-W."/>
            <person name="Ibrahimi A."/>
            <person name="Sbabou L."/>
            <person name="Aurag J."/>
        </authorList>
    </citation>
    <scope>NUCLEOTIDE SEQUENCE</scope>
    <source>
        <strain evidence="2">LMR678</strain>
    </source>
</reference>
<feature type="domain" description="Fe/B12 periplasmic-binding" evidence="1">
    <location>
        <begin position="52"/>
        <end position="349"/>
    </location>
</feature>
<name>A0ABT4KJB0_9HYPH</name>
<evidence type="ECO:0000313" key="3">
    <source>
        <dbReference type="Proteomes" id="UP001079430"/>
    </source>
</evidence>